<evidence type="ECO:0000256" key="2">
    <source>
        <dbReference type="SAM" id="SignalP"/>
    </source>
</evidence>
<dbReference type="InterPro" id="IPR006665">
    <property type="entry name" value="OmpA-like"/>
</dbReference>
<comment type="caution">
    <text evidence="4">The sequence shown here is derived from an EMBL/GenBank/DDBJ whole genome shotgun (WGS) entry which is preliminary data.</text>
</comment>
<reference evidence="5" key="1">
    <citation type="journal article" date="2019" name="Int. J. Syst. Evol. Microbiol.">
        <title>The Global Catalogue of Microorganisms (GCM) 10K type strain sequencing project: providing services to taxonomists for standard genome sequencing and annotation.</title>
        <authorList>
            <consortium name="The Broad Institute Genomics Platform"/>
            <consortium name="The Broad Institute Genome Sequencing Center for Infectious Disease"/>
            <person name="Wu L."/>
            <person name="Ma J."/>
        </authorList>
    </citation>
    <scope>NUCLEOTIDE SEQUENCE [LARGE SCALE GENOMIC DNA]</scope>
    <source>
        <strain evidence="5">CGMCC 1.12371</strain>
    </source>
</reference>
<dbReference type="PROSITE" id="PS51123">
    <property type="entry name" value="OMPA_2"/>
    <property type="match status" value="1"/>
</dbReference>
<sequence>MLRDPLTKARVWLLALATIVLTACAAQPPQDGGMPGAAAQLGGPAAQTRVWSEAMAQRRARLADSLSSAGVEVQRTPDNALLLRWPADRAFVGNTATPSPAADAVWGRVVAALLDGPAWRGRVQGHSDASTADNDAAAALAAQRALRVRDALVQRGLPAAALDVEAWGARAPLVANDSPEGRARNRRIELWVTD</sequence>
<dbReference type="Proteomes" id="UP001596501">
    <property type="component" value="Unassembled WGS sequence"/>
</dbReference>
<evidence type="ECO:0000313" key="5">
    <source>
        <dbReference type="Proteomes" id="UP001596501"/>
    </source>
</evidence>
<evidence type="ECO:0000256" key="1">
    <source>
        <dbReference type="PROSITE-ProRule" id="PRU00473"/>
    </source>
</evidence>
<dbReference type="PANTHER" id="PTHR30329">
    <property type="entry name" value="STATOR ELEMENT OF FLAGELLAR MOTOR COMPLEX"/>
    <property type="match status" value="1"/>
</dbReference>
<dbReference type="Pfam" id="PF00691">
    <property type="entry name" value="OmpA"/>
    <property type="match status" value="1"/>
</dbReference>
<keyword evidence="1" id="KW-0472">Membrane</keyword>
<feature type="signal peptide" evidence="2">
    <location>
        <begin position="1"/>
        <end position="25"/>
    </location>
</feature>
<keyword evidence="5" id="KW-1185">Reference proteome</keyword>
<organism evidence="4 5">
    <name type="scientific">Hydrogenophaga atypica</name>
    <dbReference type="NCBI Taxonomy" id="249409"/>
    <lineage>
        <taxon>Bacteria</taxon>
        <taxon>Pseudomonadati</taxon>
        <taxon>Pseudomonadota</taxon>
        <taxon>Betaproteobacteria</taxon>
        <taxon>Burkholderiales</taxon>
        <taxon>Comamonadaceae</taxon>
        <taxon>Hydrogenophaga</taxon>
    </lineage>
</organism>
<dbReference type="PROSITE" id="PS51257">
    <property type="entry name" value="PROKAR_LIPOPROTEIN"/>
    <property type="match status" value="1"/>
</dbReference>
<evidence type="ECO:0000313" key="4">
    <source>
        <dbReference type="EMBL" id="MFC7409556.1"/>
    </source>
</evidence>
<dbReference type="SUPFAM" id="SSF103088">
    <property type="entry name" value="OmpA-like"/>
    <property type="match status" value="1"/>
</dbReference>
<gene>
    <name evidence="4" type="ORF">ACFQPB_11860</name>
</gene>
<dbReference type="InterPro" id="IPR036737">
    <property type="entry name" value="OmpA-like_sf"/>
</dbReference>
<feature type="chain" id="PRO_5045182102" evidence="2">
    <location>
        <begin position="26"/>
        <end position="194"/>
    </location>
</feature>
<dbReference type="InterPro" id="IPR050330">
    <property type="entry name" value="Bact_OuterMem_StrucFunc"/>
</dbReference>
<accession>A0ABW2QJE6</accession>
<dbReference type="EMBL" id="JBHTCA010000007">
    <property type="protein sequence ID" value="MFC7409556.1"/>
    <property type="molecule type" value="Genomic_DNA"/>
</dbReference>
<dbReference type="RefSeq" id="WP_382223443.1">
    <property type="nucleotide sequence ID" value="NZ_JBHTCA010000007.1"/>
</dbReference>
<dbReference type="Gene3D" id="3.30.1330.60">
    <property type="entry name" value="OmpA-like domain"/>
    <property type="match status" value="1"/>
</dbReference>
<dbReference type="PANTHER" id="PTHR30329:SF21">
    <property type="entry name" value="LIPOPROTEIN YIAD-RELATED"/>
    <property type="match status" value="1"/>
</dbReference>
<evidence type="ECO:0000259" key="3">
    <source>
        <dbReference type="PROSITE" id="PS51123"/>
    </source>
</evidence>
<feature type="domain" description="OmpA-like" evidence="3">
    <location>
        <begin position="78"/>
        <end position="194"/>
    </location>
</feature>
<keyword evidence="2" id="KW-0732">Signal</keyword>
<proteinExistence type="predicted"/>
<protein>
    <submittedName>
        <fullName evidence="4">OmpA family protein</fullName>
    </submittedName>
</protein>
<name>A0ABW2QJE6_9BURK</name>